<evidence type="ECO:0000313" key="1">
    <source>
        <dbReference type="EMBL" id="CAI3979182.1"/>
    </source>
</evidence>
<dbReference type="EMBL" id="CAMXCT010000465">
    <property type="protein sequence ID" value="CAI3979182.1"/>
    <property type="molecule type" value="Genomic_DNA"/>
</dbReference>
<evidence type="ECO:0000313" key="3">
    <source>
        <dbReference type="Proteomes" id="UP001152797"/>
    </source>
</evidence>
<reference evidence="2 3" key="2">
    <citation type="submission" date="2024-05" db="EMBL/GenBank/DDBJ databases">
        <authorList>
            <person name="Chen Y."/>
            <person name="Shah S."/>
            <person name="Dougan E. K."/>
            <person name="Thang M."/>
            <person name="Chan C."/>
        </authorList>
    </citation>
    <scope>NUCLEOTIDE SEQUENCE [LARGE SCALE GENOMIC DNA]</scope>
</reference>
<reference evidence="1" key="1">
    <citation type="submission" date="2022-10" db="EMBL/GenBank/DDBJ databases">
        <authorList>
            <person name="Chen Y."/>
            <person name="Dougan E. K."/>
            <person name="Chan C."/>
            <person name="Rhodes N."/>
            <person name="Thang M."/>
        </authorList>
    </citation>
    <scope>NUCLEOTIDE SEQUENCE</scope>
</reference>
<protein>
    <submittedName>
        <fullName evidence="1">Uncharacterized protein</fullName>
    </submittedName>
</protein>
<dbReference type="EMBL" id="CAMXCT020000465">
    <property type="protein sequence ID" value="CAL1132557.1"/>
    <property type="molecule type" value="Genomic_DNA"/>
</dbReference>
<dbReference type="Proteomes" id="UP001152797">
    <property type="component" value="Unassembled WGS sequence"/>
</dbReference>
<accession>A0A9P1BTW0</accession>
<comment type="caution">
    <text evidence="1">The sequence shown here is derived from an EMBL/GenBank/DDBJ whole genome shotgun (WGS) entry which is preliminary data.</text>
</comment>
<dbReference type="AlphaFoldDB" id="A0A9P1BTW0"/>
<sequence>KGRCALALGDCGSLRNAVTIKHQELVRMQGQVTELAENMRQKDLMIEDLEQMAGSSNRAQQWTKERLEITEIMIQRDDAILKNGIYVELQEANKKLGELNAQRGGSMELVQSAPPPPHVTHAIPQPSGMKAIYRLPKAPALTTSVNNMMNTNQMGELYEEMREYKPWLRQIEEGQESIKGADENMGKFEPVPDNPPGIWDQHDGSVVGKASGDGQITRISRREHEKVVVKPWPRCHDLDVWHSGAVHAVCVAPGGPDRQACKIGWIQLRSLILTVTMNYLQIREISDSNPLAPSCRSRFRTWSRTLVKWPRKSRYTNQAEKSGARNEGKFEGSAALNVDLVIFKGREEEGDKKTYKELLDIMKRHIARVREDKSMAPPTTRPLENRALQLRSLLLQHLTRVMTRTLVAGQTSLPRYMQVQARPKDEGKGSSTFNAKKVRMKSDEDLEEDLRAELFEVGDLIPYVYLRHEECRPITDKEAKMVAKILGLMKAKKKKKLKSSDTAKKIENQEDEFDRCMREFEEKIGTTYRVGLDGSKEIRGSPRPKGDYTPKGWRALPLKERDVIIRREKLREEPKWEEHFYDFNIGKIAEHDRHEEHKYPDRTNAVNVDAVDGAARVIDVVVMTHLKARYKSFYTSWSTWMRQSTRRVINQGTIHEFDSYYPHLGTDKHGLLKPRREEDMKAWFEKKKSSEGEVGGRNEEAYLRGTIGTRIMCRLMKHLVETGMKPASFTTMVADNPDMRITYTSHAVIKKVRTYSGSLTLANQDLLLPDQLLEQHEAKQQAAIKSERQMTAQTAHLDQEEKGAALWHWVTADPYGNFIIKDIR</sequence>
<organism evidence="1">
    <name type="scientific">Cladocopium goreaui</name>
    <dbReference type="NCBI Taxonomy" id="2562237"/>
    <lineage>
        <taxon>Eukaryota</taxon>
        <taxon>Sar</taxon>
        <taxon>Alveolata</taxon>
        <taxon>Dinophyceae</taxon>
        <taxon>Suessiales</taxon>
        <taxon>Symbiodiniaceae</taxon>
        <taxon>Cladocopium</taxon>
    </lineage>
</organism>
<proteinExistence type="predicted"/>
<dbReference type="EMBL" id="CAMXCT030000465">
    <property type="protein sequence ID" value="CAL4766494.1"/>
    <property type="molecule type" value="Genomic_DNA"/>
</dbReference>
<evidence type="ECO:0000313" key="2">
    <source>
        <dbReference type="EMBL" id="CAL4766494.1"/>
    </source>
</evidence>
<keyword evidence="3" id="KW-1185">Reference proteome</keyword>
<feature type="non-terminal residue" evidence="1">
    <location>
        <position position="1"/>
    </location>
</feature>
<feature type="non-terminal residue" evidence="1">
    <location>
        <position position="824"/>
    </location>
</feature>
<name>A0A9P1BTW0_9DINO</name>
<gene>
    <name evidence="1" type="ORF">C1SCF055_LOCUS7154</name>
</gene>